<proteinExistence type="predicted"/>
<dbReference type="GeneID" id="24107915"/>
<feature type="region of interest" description="Disordered" evidence="1">
    <location>
        <begin position="56"/>
        <end position="539"/>
    </location>
</feature>
<feature type="compositionally biased region" description="Basic and acidic residues" evidence="1">
    <location>
        <begin position="225"/>
        <end position="235"/>
    </location>
</feature>
<feature type="compositionally biased region" description="Polar residues" evidence="1">
    <location>
        <begin position="409"/>
        <end position="418"/>
    </location>
</feature>
<feature type="compositionally biased region" description="Gly residues" evidence="1">
    <location>
        <begin position="445"/>
        <end position="458"/>
    </location>
</feature>
<evidence type="ECO:0000313" key="3">
    <source>
        <dbReference type="EMBL" id="GAC95049.1"/>
    </source>
</evidence>
<feature type="compositionally biased region" description="Basic and acidic residues" evidence="1">
    <location>
        <begin position="868"/>
        <end position="878"/>
    </location>
</feature>
<reference evidence="4" key="1">
    <citation type="journal article" date="2013" name="Genome Announc.">
        <title>Draft genome sequence of the basidiomycetous yeast-like fungus Pseudozyma hubeiensis SY62, which produces an abundant amount of the biosurfactant mannosylerythritol lipids.</title>
        <authorList>
            <person name="Konishi M."/>
            <person name="Hatada Y."/>
            <person name="Horiuchi J."/>
        </authorList>
    </citation>
    <scope>NUCLEOTIDE SEQUENCE [LARGE SCALE GENOMIC DNA]</scope>
    <source>
        <strain evidence="4">SY62</strain>
    </source>
</reference>
<feature type="compositionally biased region" description="Acidic residues" evidence="1">
    <location>
        <begin position="359"/>
        <end position="368"/>
    </location>
</feature>
<sequence>MFFPKTLLLASVSLSLFLATTTFASPVKLDASERFDSAPGNHGAAVERVEVVSPGLRDSDPFVVNPPRLTRRQEVYDEVRGHRSAGSSHQDRKRSQPHFNDQGDIPPGGGSLPQGHGLPESDNPPEGHGPPGPWMKRSLAEQEQSVAAASYAHQLSHPAVADLQERDAESDEDEFFGDEFDEAGRDPGLEKRDVEDNDVNMPIFWETAPEPKVPKHPYRTPRSVELQEKRDVKDDSSDEPGPGGAPGWNGNPAPNPVFPKPPKHPHRPPDSVALYERNGDFDPPYARFTPQDRTAQPAAQIERRDSKQERDIESEAFHWSWAPRGDKGTPLYHGAEPRPHIGPHKNSLESRDSESVLSDVDEDEDEERDWIVHEPSHEAREGRRDGPNLARRYRPSGGYVPPEGRTDEQPPTSGTHGTSDADGPPLARRAYFPGPGNEPWASTGQSGGSGSSRSGDGGPSRRSLVDENGVRFVGAKRSEQQSVNDAHLDSVPHSPYIPRPPPDDDGSGWDNGGPKPWWDHYSHGGRSAPPGQANEHGVRYVGAKRSEPESVSGVVLDSVSDAKYSHLPDPDPINGGTGWNGGPVPWGRGGRRPPAEHVNENAVRFTGSKRSVETEEVVGERHIGKRSSLPGDDGGVLEDVSDQSQRSGASKVSDPYNRGCTKWNGCNGRPHQVKFAKRDNVNHEGDQTPPAHQDPAQPHTDPVAGELKQNPQQFQTALVDSSNPSYTSLISPAIYITSSLEHQPTSALGFYGICRCDRFPDDGKLDGQSSSTVGSCVSRFVEIASKTAKCKFSTIAEVDCVEVGGKDQMTDGDNFWWQEAFCKRCVDAGGVSDASFKCPSGYASDGKVIASDGDDSAGMGQRNVGEVESEKRSSEKRSGLVPGSDQVAGQSRTDPEQDAGAQQ</sequence>
<feature type="region of interest" description="Disordered" evidence="1">
    <location>
        <begin position="849"/>
        <end position="903"/>
    </location>
</feature>
<feature type="compositionally biased region" description="Basic and acidic residues" evidence="1">
    <location>
        <begin position="301"/>
        <end position="316"/>
    </location>
</feature>
<dbReference type="HOGENOM" id="CLU_321083_0_0_1"/>
<feature type="compositionally biased region" description="Basic and acidic residues" evidence="1">
    <location>
        <begin position="182"/>
        <end position="194"/>
    </location>
</feature>
<feature type="compositionally biased region" description="Acidic residues" evidence="1">
    <location>
        <begin position="168"/>
        <end position="181"/>
    </location>
</feature>
<dbReference type="AlphaFoldDB" id="R9P1J0"/>
<evidence type="ECO:0000256" key="2">
    <source>
        <dbReference type="SAM" id="SignalP"/>
    </source>
</evidence>
<organism evidence="3 4">
    <name type="scientific">Pseudozyma hubeiensis (strain SY62)</name>
    <name type="common">Yeast</name>
    <dbReference type="NCBI Taxonomy" id="1305764"/>
    <lineage>
        <taxon>Eukaryota</taxon>
        <taxon>Fungi</taxon>
        <taxon>Dikarya</taxon>
        <taxon>Basidiomycota</taxon>
        <taxon>Ustilaginomycotina</taxon>
        <taxon>Ustilaginomycetes</taxon>
        <taxon>Ustilaginales</taxon>
        <taxon>Ustilaginaceae</taxon>
        <taxon>Pseudozyma</taxon>
    </lineage>
</organism>
<feature type="compositionally biased region" description="Basic and acidic residues" evidence="1">
    <location>
        <begin position="71"/>
        <end position="81"/>
    </location>
</feature>
<evidence type="ECO:0000256" key="1">
    <source>
        <dbReference type="SAM" id="MobiDB-lite"/>
    </source>
</evidence>
<evidence type="ECO:0000313" key="4">
    <source>
        <dbReference type="Proteomes" id="UP000014071"/>
    </source>
</evidence>
<dbReference type="OrthoDB" id="2556838at2759"/>
<name>R9P1J0_PSEHS</name>
<gene>
    <name evidence="3" type="ORF">PHSY_002624</name>
</gene>
<feature type="signal peptide" evidence="2">
    <location>
        <begin position="1"/>
        <end position="24"/>
    </location>
</feature>
<feature type="compositionally biased region" description="Basic and acidic residues" evidence="1">
    <location>
        <begin position="610"/>
        <end position="622"/>
    </location>
</feature>
<dbReference type="eggNOG" id="ENOG502RE74">
    <property type="taxonomic scope" value="Eukaryota"/>
</dbReference>
<protein>
    <submittedName>
        <fullName evidence="3">Uncharacterized protein</fullName>
    </submittedName>
</protein>
<feature type="compositionally biased region" description="Basic and acidic residues" evidence="1">
    <location>
        <begin position="369"/>
        <end position="386"/>
    </location>
</feature>
<feature type="compositionally biased region" description="Basic and acidic residues" evidence="1">
    <location>
        <begin position="676"/>
        <end position="686"/>
    </location>
</feature>
<keyword evidence="4" id="KW-1185">Reference proteome</keyword>
<accession>R9P1J0</accession>
<feature type="region of interest" description="Disordered" evidence="1">
    <location>
        <begin position="562"/>
        <end position="706"/>
    </location>
</feature>
<feature type="chain" id="PRO_5004478176" evidence="2">
    <location>
        <begin position="25"/>
        <end position="903"/>
    </location>
</feature>
<dbReference type="RefSeq" id="XP_012188636.1">
    <property type="nucleotide sequence ID" value="XM_012333246.1"/>
</dbReference>
<keyword evidence="2" id="KW-0732">Signal</keyword>
<dbReference type="Proteomes" id="UP000014071">
    <property type="component" value="Unassembled WGS sequence"/>
</dbReference>
<dbReference type="EMBL" id="DF238790">
    <property type="protein sequence ID" value="GAC95049.1"/>
    <property type="molecule type" value="Genomic_DNA"/>
</dbReference>